<evidence type="ECO:0000313" key="5">
    <source>
        <dbReference type="EMBL" id="MBE1207511.1"/>
    </source>
</evidence>
<dbReference type="InterPro" id="IPR002611">
    <property type="entry name" value="IstB_ATP-bd"/>
</dbReference>
<dbReference type="Gene3D" id="3.40.50.300">
    <property type="entry name" value="P-loop containing nucleotide triphosphate hydrolases"/>
    <property type="match status" value="1"/>
</dbReference>
<dbReference type="CDD" id="cd00009">
    <property type="entry name" value="AAA"/>
    <property type="match status" value="1"/>
</dbReference>
<gene>
    <name evidence="5" type="ORF">IHE39_24775</name>
</gene>
<comment type="similarity">
    <text evidence="1">Belongs to the IS21/IS1162 putative ATP-binding protein family.</text>
</comment>
<evidence type="ECO:0000313" key="6">
    <source>
        <dbReference type="Proteomes" id="UP000598227"/>
    </source>
</evidence>
<feature type="domain" description="AAA+ ATPase" evidence="4">
    <location>
        <begin position="98"/>
        <end position="231"/>
    </location>
</feature>
<dbReference type="InterPro" id="IPR027417">
    <property type="entry name" value="P-loop_NTPase"/>
</dbReference>
<dbReference type="InterPro" id="IPR047661">
    <property type="entry name" value="IstB"/>
</dbReference>
<dbReference type="Proteomes" id="UP000598227">
    <property type="component" value="Unassembled WGS sequence"/>
</dbReference>
<dbReference type="Pfam" id="PF01695">
    <property type="entry name" value="IstB_IS21"/>
    <property type="match status" value="1"/>
</dbReference>
<dbReference type="GO" id="GO:0005524">
    <property type="term" value="F:ATP binding"/>
    <property type="evidence" value="ECO:0007669"/>
    <property type="project" value="UniProtKB-KW"/>
</dbReference>
<evidence type="ECO:0000256" key="3">
    <source>
        <dbReference type="ARBA" id="ARBA00022840"/>
    </source>
</evidence>
<evidence type="ECO:0000256" key="1">
    <source>
        <dbReference type="ARBA" id="ARBA00008059"/>
    </source>
</evidence>
<dbReference type="PANTHER" id="PTHR30050:SF4">
    <property type="entry name" value="ATP-BINDING PROTEIN RV3427C IN INSERTION SEQUENCE-RELATED"/>
    <property type="match status" value="1"/>
</dbReference>
<dbReference type="PANTHER" id="PTHR30050">
    <property type="entry name" value="CHROMOSOMAL REPLICATION INITIATOR PROTEIN DNAA"/>
    <property type="match status" value="1"/>
</dbReference>
<keyword evidence="6" id="KW-1185">Reference proteome</keyword>
<dbReference type="InterPro" id="IPR003593">
    <property type="entry name" value="AAA+_ATPase"/>
</dbReference>
<dbReference type="NCBIfam" id="NF038214">
    <property type="entry name" value="IS21_help_AAA"/>
    <property type="match status" value="1"/>
</dbReference>
<comment type="caution">
    <text evidence="5">The sequence shown here is derived from an EMBL/GenBank/DDBJ whole genome shotgun (WGS) entry which is preliminary data.</text>
</comment>
<sequence length="245" mass="27765">MLAHPTLDRLNAMGLTGMAKAFDELATNAEAEQLSHAEWLGLLLEREWSSRYDRKLGARLRFAKLRHQATPEDVDYRGERGLDRTLFLKLIAGDWIDAHDNLAICGPSGVGKSWLACALGHKACRDDRSVLYQRVPRLFANLALARGDGRYARLQRTLGRVQLLILDDWGLEPLDDQARHDLLEILEDRYGRRSTIITSQLPVSAWHDVIGNPTYADAILDRLVHNAHRVDLTGESLRRKQTQKT</sequence>
<reference evidence="5 6" key="1">
    <citation type="submission" date="2020-09" db="EMBL/GenBank/DDBJ databases">
        <title>Draft Genome Sequence of Aminobacter carboxidus type strain DSM 1086, a soil Gram-negative carboxydobacterium.</title>
        <authorList>
            <person name="Turrini P."/>
            <person name="Tescari M."/>
            <person name="Artuso I."/>
            <person name="Lugli G.A."/>
            <person name="Frangipani E."/>
            <person name="Ventura M."/>
            <person name="Visca P."/>
        </authorList>
    </citation>
    <scope>NUCLEOTIDE SEQUENCE [LARGE SCALE GENOMIC DNA]</scope>
    <source>
        <strain evidence="5 6">DSM 1086</strain>
    </source>
</reference>
<evidence type="ECO:0000256" key="2">
    <source>
        <dbReference type="ARBA" id="ARBA00022741"/>
    </source>
</evidence>
<dbReference type="EMBL" id="JACZEP010000011">
    <property type="protein sequence ID" value="MBE1207511.1"/>
    <property type="molecule type" value="Genomic_DNA"/>
</dbReference>
<dbReference type="SUPFAM" id="SSF52540">
    <property type="entry name" value="P-loop containing nucleoside triphosphate hydrolases"/>
    <property type="match status" value="1"/>
</dbReference>
<dbReference type="InterPro" id="IPR028350">
    <property type="entry name" value="DNAC/IstB-like"/>
</dbReference>
<dbReference type="SMART" id="SM00382">
    <property type="entry name" value="AAA"/>
    <property type="match status" value="1"/>
</dbReference>
<accession>A0ABR9GV10</accession>
<name>A0ABR9GV10_9HYPH</name>
<proteinExistence type="inferred from homology"/>
<keyword evidence="2" id="KW-0547">Nucleotide-binding</keyword>
<organism evidence="5 6">
    <name type="scientific">Aminobacter carboxidus</name>
    <dbReference type="NCBI Taxonomy" id="376165"/>
    <lineage>
        <taxon>Bacteria</taxon>
        <taxon>Pseudomonadati</taxon>
        <taxon>Pseudomonadota</taxon>
        <taxon>Alphaproteobacteria</taxon>
        <taxon>Hyphomicrobiales</taxon>
        <taxon>Phyllobacteriaceae</taxon>
        <taxon>Aminobacter</taxon>
    </lineage>
</organism>
<dbReference type="RefSeq" id="WP_056567484.1">
    <property type="nucleotide sequence ID" value="NZ_JACZEP010000011.1"/>
</dbReference>
<dbReference type="PIRSF" id="PIRSF003073">
    <property type="entry name" value="DNAC_TnpB_IstB"/>
    <property type="match status" value="1"/>
</dbReference>
<evidence type="ECO:0000259" key="4">
    <source>
        <dbReference type="SMART" id="SM00382"/>
    </source>
</evidence>
<protein>
    <submittedName>
        <fullName evidence="5">ATP-binding protein</fullName>
    </submittedName>
</protein>
<keyword evidence="3 5" id="KW-0067">ATP-binding</keyword>